<feature type="transmembrane region" description="Helical" evidence="6">
    <location>
        <begin position="67"/>
        <end position="87"/>
    </location>
</feature>
<keyword evidence="5 6" id="KW-0472">Membrane</keyword>
<dbReference type="GO" id="GO:0005886">
    <property type="term" value="C:plasma membrane"/>
    <property type="evidence" value="ECO:0007669"/>
    <property type="project" value="UniProtKB-SubCell"/>
</dbReference>
<accession>A0A6J7K650</accession>
<dbReference type="Pfam" id="PF12823">
    <property type="entry name" value="DUF3817"/>
    <property type="match status" value="1"/>
</dbReference>
<dbReference type="InterPro" id="IPR023845">
    <property type="entry name" value="DUF3817_TM"/>
</dbReference>
<evidence type="ECO:0000256" key="5">
    <source>
        <dbReference type="ARBA" id="ARBA00023136"/>
    </source>
</evidence>
<evidence type="ECO:0000256" key="1">
    <source>
        <dbReference type="ARBA" id="ARBA00004651"/>
    </source>
</evidence>
<evidence type="ECO:0000256" key="4">
    <source>
        <dbReference type="ARBA" id="ARBA00022989"/>
    </source>
</evidence>
<keyword evidence="4 6" id="KW-1133">Transmembrane helix</keyword>
<reference evidence="8" key="1">
    <citation type="submission" date="2020-05" db="EMBL/GenBank/DDBJ databases">
        <authorList>
            <person name="Chiriac C."/>
            <person name="Salcher M."/>
            <person name="Ghai R."/>
            <person name="Kavagutti S V."/>
        </authorList>
    </citation>
    <scope>NUCLEOTIDE SEQUENCE</scope>
</reference>
<dbReference type="PANTHER" id="PTHR40077:SF2">
    <property type="entry name" value="MEMBRANE PROTEIN"/>
    <property type="match status" value="1"/>
</dbReference>
<dbReference type="AlphaFoldDB" id="A0A6J7K650"/>
<evidence type="ECO:0000313" key="8">
    <source>
        <dbReference type="EMBL" id="CAB4950955.1"/>
    </source>
</evidence>
<dbReference type="PANTHER" id="PTHR40077">
    <property type="entry name" value="MEMBRANE PROTEIN-RELATED"/>
    <property type="match status" value="1"/>
</dbReference>
<gene>
    <name evidence="8" type="ORF">UFOPK3837_00423</name>
</gene>
<keyword evidence="3 6" id="KW-0812">Transmembrane</keyword>
<evidence type="ECO:0000256" key="2">
    <source>
        <dbReference type="ARBA" id="ARBA00022475"/>
    </source>
</evidence>
<evidence type="ECO:0000256" key="3">
    <source>
        <dbReference type="ARBA" id="ARBA00022692"/>
    </source>
</evidence>
<evidence type="ECO:0000259" key="7">
    <source>
        <dbReference type="Pfam" id="PF12823"/>
    </source>
</evidence>
<proteinExistence type="predicted"/>
<sequence>MPKAQISAVKYFRVTSYVTGTFLMLLVTEMVVRYGLGYDFYAFGLHGLVTLELRSVGGENVALSSGFNLSTAILIVHGWLYVAYLFGDFRLWTLMRWSFTRFLIIAAGGIVPMLSFFTERHFSKVAKAQIEGESN</sequence>
<comment type="subcellular location">
    <subcellularLocation>
        <location evidence="1">Cell membrane</location>
        <topology evidence="1">Multi-pass membrane protein</topology>
    </subcellularLocation>
</comment>
<feature type="domain" description="DUF3817" evidence="7">
    <location>
        <begin position="10"/>
        <end position="123"/>
    </location>
</feature>
<dbReference type="NCBIfam" id="TIGR03954">
    <property type="entry name" value="integ_memb_HG"/>
    <property type="match status" value="1"/>
</dbReference>
<feature type="transmembrane region" description="Helical" evidence="6">
    <location>
        <begin position="99"/>
        <end position="117"/>
    </location>
</feature>
<name>A0A6J7K650_9ZZZZ</name>
<feature type="transmembrane region" description="Helical" evidence="6">
    <location>
        <begin position="12"/>
        <end position="32"/>
    </location>
</feature>
<protein>
    <submittedName>
        <fullName evidence="8">Unannotated protein</fullName>
    </submittedName>
</protein>
<keyword evidence="2" id="KW-1003">Cell membrane</keyword>
<evidence type="ECO:0000256" key="6">
    <source>
        <dbReference type="SAM" id="Phobius"/>
    </source>
</evidence>
<dbReference type="EMBL" id="CAFBNO010000010">
    <property type="protein sequence ID" value="CAB4950955.1"/>
    <property type="molecule type" value="Genomic_DNA"/>
</dbReference>
<organism evidence="8">
    <name type="scientific">freshwater metagenome</name>
    <dbReference type="NCBI Taxonomy" id="449393"/>
    <lineage>
        <taxon>unclassified sequences</taxon>
        <taxon>metagenomes</taxon>
        <taxon>ecological metagenomes</taxon>
    </lineage>
</organism>